<reference evidence="1 2" key="1">
    <citation type="submission" date="2020-05" db="EMBL/GenBank/DDBJ databases">
        <title>Paenibacillus glebae, sp. nov., Paenibacillus humi sp. nov., Paenibacillus pedi sp. nov., Paenibacillus terrestris sp. nov. and Paenibacillus terricola sp. nov., isolated from a forest top soil sample.</title>
        <authorList>
            <person name="Qi S."/>
            <person name="Carlier A."/>
            <person name="Cnockaert M."/>
            <person name="Vandamme P."/>
        </authorList>
    </citation>
    <scope>NUCLEOTIDE SEQUENCE [LARGE SCALE GENOMIC DNA]</scope>
    <source>
        <strain evidence="1 2">LMG 29502</strain>
    </source>
</reference>
<proteinExistence type="predicted"/>
<organism evidence="1 2">
    <name type="scientific">Paenibacillus tritici</name>
    <dbReference type="NCBI Taxonomy" id="1873425"/>
    <lineage>
        <taxon>Bacteria</taxon>
        <taxon>Bacillati</taxon>
        <taxon>Bacillota</taxon>
        <taxon>Bacilli</taxon>
        <taxon>Bacillales</taxon>
        <taxon>Paenibacillaceae</taxon>
        <taxon>Paenibacillus</taxon>
    </lineage>
</organism>
<sequence>MANYVVSERSVKDMVEKRIILKKVEYVDYHVETKIMRCISKEIHPNNSELFGGYVLNCLELMPIEKRIIQYINKFIQESMDTRIVKITTNSNISLLRYYQAELHSYEIITFSDLSSNKYTDNNSKFSGGTTFSLLPLKDIVSTFAPTSVLLTVLSTIIPSTTAINYQKQFKPIINGLKVNRTKAKTYKKMTRIIIVEDYNKLSDKEFDLLKTISYFIQAKQLLNIGIIIQCSEEEKWDTSLMDIPSENFDITMEDLNFLTSNEIIFKPYVLQLAQKFGIPFFKKYSDIIIHSIQASEENYDTMLQKILDKMLATSHQQSQIDQGELDKFLKYCSLFINSFTKFDIEDVFDEKSLNFLNPALQAKVLDNQQEDTYLFMEEAIKLFFYNRARRDVPSQIVGKLYKHINKHYPYEYIYLAHLVEMFSRDREEIISAYIVAYCYTKKEGLFQQRLQLLSAISKYSPEYRYLECIEMLRDHTSYEINMLKEMVESLLNNAKLSSLTVLAKLCFYCSIAIYYYEHELNQSVLENLHNEIFVSLNQLNENNCNNLPYWQNEFNMNLILLTTVLKNPYSKAKRNAQKSIGKMIEYFEFNKEKEMKNYLKLLRLGNAIYPEDIEKGMLFTKKAFTLSKGKEDWVVDHELSKINYSYSLIYLGQYSKAFDLLKAKPSIDLSLINQDTQLSFKNNYWIAGRLSNRLSLSRVLKEFNGLLKEAGNSNSSDVMIIRNNAAAALLKNNHEKAIEMLEYVISHGDSYHQFYALHNLLSFYFEAGDVDNYNHTIVKIKANDDPLIQPFQSFFNDKFQIMLLLMKEELTFTEKENRLLYIMNERYPSPGYAYFKNLILYGGIERWFE</sequence>
<evidence type="ECO:0000313" key="2">
    <source>
        <dbReference type="Proteomes" id="UP000711047"/>
    </source>
</evidence>
<gene>
    <name evidence="1" type="ORF">HQN87_23435</name>
</gene>
<dbReference type="RefSeq" id="WP_216857420.1">
    <property type="nucleotide sequence ID" value="NZ_JABMKX010000013.1"/>
</dbReference>
<name>A0ABX2DWU0_9BACL</name>
<evidence type="ECO:0000313" key="1">
    <source>
        <dbReference type="EMBL" id="NQX48286.1"/>
    </source>
</evidence>
<comment type="caution">
    <text evidence="1">The sequence shown here is derived from an EMBL/GenBank/DDBJ whole genome shotgun (WGS) entry which is preliminary data.</text>
</comment>
<accession>A0ABX2DWU0</accession>
<dbReference type="EMBL" id="JABMKX010000013">
    <property type="protein sequence ID" value="NQX48286.1"/>
    <property type="molecule type" value="Genomic_DNA"/>
</dbReference>
<protein>
    <recommendedName>
        <fullName evidence="3">Tetratricopeptide repeat protein</fullName>
    </recommendedName>
</protein>
<evidence type="ECO:0008006" key="3">
    <source>
        <dbReference type="Google" id="ProtNLM"/>
    </source>
</evidence>
<keyword evidence="2" id="KW-1185">Reference proteome</keyword>
<dbReference type="Proteomes" id="UP000711047">
    <property type="component" value="Unassembled WGS sequence"/>
</dbReference>